<evidence type="ECO:0000256" key="2">
    <source>
        <dbReference type="ARBA" id="ARBA00022448"/>
    </source>
</evidence>
<accession>A0A853G7Y0</accession>
<dbReference type="PANTHER" id="PTHR43117:SF4">
    <property type="entry name" value="OSMOPROTECTANT IMPORT ATP-BINDING PROTEIN OSMV"/>
    <property type="match status" value="1"/>
</dbReference>
<keyword evidence="3" id="KW-0472">Membrane</keyword>
<evidence type="ECO:0000256" key="3">
    <source>
        <dbReference type="ARBA" id="ARBA00022475"/>
    </source>
</evidence>
<reference evidence="7 8" key="1">
    <citation type="submission" date="2020-07" db="EMBL/GenBank/DDBJ databases">
        <title>Taxonomic revisions and descriptions of new bacterial species based on genomic comparisons in the high-G+C-content subgroup of the family Alcaligenaceae.</title>
        <authorList>
            <person name="Szabo A."/>
            <person name="Felfoldi T."/>
        </authorList>
    </citation>
    <scope>NUCLEOTIDE SEQUENCE [LARGE SCALE GENOMIC DNA]</scope>
    <source>
        <strain evidence="7 8">LMG 24012</strain>
    </source>
</reference>
<dbReference type="PROSITE" id="PS50893">
    <property type="entry name" value="ABC_TRANSPORTER_2"/>
    <property type="match status" value="1"/>
</dbReference>
<gene>
    <name evidence="7" type="ORF">H0A72_21305</name>
</gene>
<dbReference type="RefSeq" id="WP_180158526.1">
    <property type="nucleotide sequence ID" value="NZ_JACCEM010000017.1"/>
</dbReference>
<sequence>MIRIEGLRKQFAGSARPVVDGLDLDIQEGELCVLIGSSGCGKTTTLRMINRMIEADAGRIEVSGRDVRRQDPVELRRHIGYVIQQVGLFPHQRIADNIATVPRLLGWKPARVQERIDELLTLVGLEPAQYRNRYPRELSGGQRQRVGVARALAADPPVMLMDEPFGAIDPINRVNLQDEFLNILRKLKKTIVLVTHDIDEALKMGDRIAILHEGKVLQSATPGALLNSPANEFVASFLGGGRALKRLALLRAQDVCAPGPAPAGSPVIAAGGSAGTALSMLLESGGDALSVRDAAGGDVGHITIQTLKANLTRTDSNERA</sequence>
<dbReference type="GO" id="GO:0016887">
    <property type="term" value="F:ATP hydrolysis activity"/>
    <property type="evidence" value="ECO:0007669"/>
    <property type="project" value="InterPro"/>
</dbReference>
<keyword evidence="4" id="KW-0547">Nucleotide-binding</keyword>
<protein>
    <submittedName>
        <fullName evidence="7">ABC transporter ATP-binding protein</fullName>
    </submittedName>
</protein>
<feature type="domain" description="ABC transporter" evidence="6">
    <location>
        <begin position="2"/>
        <end position="238"/>
    </location>
</feature>
<dbReference type="SMART" id="SM00382">
    <property type="entry name" value="AAA"/>
    <property type="match status" value="1"/>
</dbReference>
<dbReference type="InterPro" id="IPR027417">
    <property type="entry name" value="P-loop_NTPase"/>
</dbReference>
<dbReference type="InterPro" id="IPR017871">
    <property type="entry name" value="ABC_transporter-like_CS"/>
</dbReference>
<evidence type="ECO:0000256" key="5">
    <source>
        <dbReference type="ARBA" id="ARBA00022840"/>
    </source>
</evidence>
<evidence type="ECO:0000313" key="8">
    <source>
        <dbReference type="Proteomes" id="UP000559809"/>
    </source>
</evidence>
<dbReference type="FunFam" id="3.40.50.300:FF:000425">
    <property type="entry name" value="Probable ABC transporter, ATP-binding subunit"/>
    <property type="match status" value="1"/>
</dbReference>
<dbReference type="AlphaFoldDB" id="A0A853G7Y0"/>
<dbReference type="Proteomes" id="UP000559809">
    <property type="component" value="Unassembled WGS sequence"/>
</dbReference>
<proteinExistence type="inferred from homology"/>
<dbReference type="GO" id="GO:0015697">
    <property type="term" value="P:quaternary ammonium group transport"/>
    <property type="evidence" value="ECO:0007669"/>
    <property type="project" value="UniProtKB-ARBA"/>
</dbReference>
<dbReference type="InterPro" id="IPR003593">
    <property type="entry name" value="AAA+_ATPase"/>
</dbReference>
<dbReference type="InterPro" id="IPR003439">
    <property type="entry name" value="ABC_transporter-like_ATP-bd"/>
</dbReference>
<evidence type="ECO:0000256" key="4">
    <source>
        <dbReference type="ARBA" id="ARBA00022741"/>
    </source>
</evidence>
<dbReference type="GO" id="GO:0005524">
    <property type="term" value="F:ATP binding"/>
    <property type="evidence" value="ECO:0007669"/>
    <property type="project" value="UniProtKB-KW"/>
</dbReference>
<keyword evidence="2" id="KW-0813">Transport</keyword>
<keyword evidence="5 7" id="KW-0067">ATP-binding</keyword>
<dbReference type="Pfam" id="PF00005">
    <property type="entry name" value="ABC_tran"/>
    <property type="match status" value="1"/>
</dbReference>
<name>A0A853G7Y0_9BURK</name>
<comment type="similarity">
    <text evidence="1">Belongs to the ABC transporter superfamily.</text>
</comment>
<dbReference type="Gene3D" id="3.40.50.300">
    <property type="entry name" value="P-loop containing nucleotide triphosphate hydrolases"/>
    <property type="match status" value="1"/>
</dbReference>
<keyword evidence="3" id="KW-1003">Cell membrane</keyword>
<dbReference type="EMBL" id="JACCEM010000017">
    <property type="protein sequence ID" value="NYT51852.1"/>
    <property type="molecule type" value="Genomic_DNA"/>
</dbReference>
<dbReference type="PANTHER" id="PTHR43117">
    <property type="entry name" value="OSMOPROTECTANT IMPORT ATP-BINDING PROTEIN OSMV"/>
    <property type="match status" value="1"/>
</dbReference>
<keyword evidence="8" id="KW-1185">Reference proteome</keyword>
<dbReference type="PROSITE" id="PS00211">
    <property type="entry name" value="ABC_TRANSPORTER_1"/>
    <property type="match status" value="1"/>
</dbReference>
<organism evidence="7 8">
    <name type="scientific">Parapusillimonas granuli</name>
    <dbReference type="NCBI Taxonomy" id="380911"/>
    <lineage>
        <taxon>Bacteria</taxon>
        <taxon>Pseudomonadati</taxon>
        <taxon>Pseudomonadota</taxon>
        <taxon>Betaproteobacteria</taxon>
        <taxon>Burkholderiales</taxon>
        <taxon>Alcaligenaceae</taxon>
        <taxon>Parapusillimonas</taxon>
    </lineage>
</organism>
<evidence type="ECO:0000313" key="7">
    <source>
        <dbReference type="EMBL" id="NYT51852.1"/>
    </source>
</evidence>
<evidence type="ECO:0000259" key="6">
    <source>
        <dbReference type="PROSITE" id="PS50893"/>
    </source>
</evidence>
<comment type="caution">
    <text evidence="7">The sequence shown here is derived from an EMBL/GenBank/DDBJ whole genome shotgun (WGS) entry which is preliminary data.</text>
</comment>
<dbReference type="SUPFAM" id="SSF52540">
    <property type="entry name" value="P-loop containing nucleoside triphosphate hydrolases"/>
    <property type="match status" value="1"/>
</dbReference>
<evidence type="ECO:0000256" key="1">
    <source>
        <dbReference type="ARBA" id="ARBA00005417"/>
    </source>
</evidence>